<feature type="compositionally biased region" description="Acidic residues" evidence="2">
    <location>
        <begin position="391"/>
        <end position="419"/>
    </location>
</feature>
<comment type="caution">
    <text evidence="3">The sequence shown here is derived from an EMBL/GenBank/DDBJ whole genome shotgun (WGS) entry which is preliminary data.</text>
</comment>
<feature type="region of interest" description="Disordered" evidence="2">
    <location>
        <begin position="87"/>
        <end position="124"/>
    </location>
</feature>
<dbReference type="EMBL" id="JAYERP010000001">
    <property type="protein sequence ID" value="MEA3570920.1"/>
    <property type="molecule type" value="Genomic_DNA"/>
</dbReference>
<name>A0ABU5PLV2_9BACL</name>
<reference evidence="3 4" key="1">
    <citation type="submission" date="2023-12" db="EMBL/GenBank/DDBJ databases">
        <title>Whole genome sequencing of Paenibacillus phoenicis isolated from the Phoenix Mars Lander spacecraft assembly facility.</title>
        <authorList>
            <person name="Garcia A."/>
            <person name="Venkateswaran K."/>
        </authorList>
    </citation>
    <scope>NUCLEOTIDE SEQUENCE [LARGE SCALE GENOMIC DNA]</scope>
    <source>
        <strain evidence="3 4">3PO2SA</strain>
    </source>
</reference>
<feature type="coiled-coil region" evidence="1">
    <location>
        <begin position="136"/>
        <end position="163"/>
    </location>
</feature>
<sequence>MVKSLQSGLILSTLLLWTSQQVGTTFGEFTSTREDNTEIKACRVFPSQIESQLAMLAEHLNRAASLKGRLIGASLIRASIDTTTPISSPALPNASDPATSLPLPPSSTDAVYSSGDGPVSSEGSADFSASLQLDAAEGLSARISELNATIQQLQQQLALNQSTWQELVQEITAATAVIQGLLTSLNGLEPNCAELTQTTVLDRIADLLKGSGLLSGPLRGTLQEILSYLRSVHQSEFSLSTNGFVAIAFASPFSSRSADDLSAFSDPVAGEERTYFESVHASLESAIAGLTAEISSLEAQRAQLLAEAEAQRLAELERLKQLEEEPPPTVGDSGDGAVQPPAEEDGVAEDESATLPPDAPASSGTPGLEPLLPPEQPNPLDSLILTKPEDELPIDLNDDGDEEDDDDENEDAIPSEVGE</sequence>
<feature type="compositionally biased region" description="Low complexity" evidence="2">
    <location>
        <begin position="94"/>
        <end position="109"/>
    </location>
</feature>
<evidence type="ECO:0000313" key="4">
    <source>
        <dbReference type="Proteomes" id="UP001292216"/>
    </source>
</evidence>
<organism evidence="3 4">
    <name type="scientific">Paenibacillus phoenicis</name>
    <dbReference type="NCBI Taxonomy" id="554117"/>
    <lineage>
        <taxon>Bacteria</taxon>
        <taxon>Bacillati</taxon>
        <taxon>Bacillota</taxon>
        <taxon>Bacilli</taxon>
        <taxon>Bacillales</taxon>
        <taxon>Paenibacillaceae</taxon>
        <taxon>Paenibacillus</taxon>
    </lineage>
</organism>
<evidence type="ECO:0000313" key="3">
    <source>
        <dbReference type="EMBL" id="MEA3570920.1"/>
    </source>
</evidence>
<proteinExistence type="predicted"/>
<gene>
    <name evidence="3" type="ORF">U9M73_13085</name>
</gene>
<keyword evidence="4" id="KW-1185">Reference proteome</keyword>
<feature type="compositionally biased region" description="Acidic residues" evidence="2">
    <location>
        <begin position="342"/>
        <end position="352"/>
    </location>
</feature>
<protein>
    <submittedName>
        <fullName evidence="3">Uncharacterized protein</fullName>
    </submittedName>
</protein>
<dbReference type="Proteomes" id="UP001292216">
    <property type="component" value="Unassembled WGS sequence"/>
</dbReference>
<keyword evidence="1" id="KW-0175">Coiled coil</keyword>
<feature type="region of interest" description="Disordered" evidence="2">
    <location>
        <begin position="323"/>
        <end position="419"/>
    </location>
</feature>
<evidence type="ECO:0000256" key="1">
    <source>
        <dbReference type="SAM" id="Coils"/>
    </source>
</evidence>
<accession>A0ABU5PLV2</accession>
<dbReference type="RefSeq" id="WP_323077608.1">
    <property type="nucleotide sequence ID" value="NZ_CBCSKM010000008.1"/>
</dbReference>
<evidence type="ECO:0000256" key="2">
    <source>
        <dbReference type="SAM" id="MobiDB-lite"/>
    </source>
</evidence>